<evidence type="ECO:0000313" key="4">
    <source>
        <dbReference type="EMBL" id="GEP31682.1"/>
    </source>
</evidence>
<dbReference type="NCBIfam" id="TIGR00254">
    <property type="entry name" value="GGDEF"/>
    <property type="match status" value="1"/>
</dbReference>
<dbReference type="PROSITE" id="PS50113">
    <property type="entry name" value="PAC"/>
    <property type="match status" value="1"/>
</dbReference>
<dbReference type="SUPFAM" id="SSF55785">
    <property type="entry name" value="PYP-like sensor domain (PAS domain)"/>
    <property type="match status" value="1"/>
</dbReference>
<protein>
    <recommendedName>
        <fullName evidence="6">Diguanylate cyclase</fullName>
    </recommendedName>
</protein>
<name>A0A512LB59_9PROT</name>
<dbReference type="InterPro" id="IPR000700">
    <property type="entry name" value="PAS-assoc_C"/>
</dbReference>
<dbReference type="AlphaFoldDB" id="A0A512LB59"/>
<dbReference type="EMBL" id="BKAD01000034">
    <property type="protein sequence ID" value="GEP31682.1"/>
    <property type="molecule type" value="Genomic_DNA"/>
</dbReference>
<gene>
    <name evidence="4" type="ORF">TPL01_28200</name>
</gene>
<dbReference type="PROSITE" id="PS50887">
    <property type="entry name" value="GGDEF"/>
    <property type="match status" value="1"/>
</dbReference>
<dbReference type="Pfam" id="PF00990">
    <property type="entry name" value="GGDEF"/>
    <property type="match status" value="1"/>
</dbReference>
<accession>A0A512LB59</accession>
<dbReference type="PANTHER" id="PTHR46663:SF3">
    <property type="entry name" value="SLL0267 PROTEIN"/>
    <property type="match status" value="1"/>
</dbReference>
<evidence type="ECO:0000259" key="2">
    <source>
        <dbReference type="PROSITE" id="PS50113"/>
    </source>
</evidence>
<dbReference type="OrthoDB" id="8526884at2"/>
<dbReference type="CDD" id="cd01949">
    <property type="entry name" value="GGDEF"/>
    <property type="match status" value="1"/>
</dbReference>
<dbReference type="InterPro" id="IPR029787">
    <property type="entry name" value="Nucleotide_cyclase"/>
</dbReference>
<feature type="domain" description="PAC" evidence="2">
    <location>
        <begin position="205"/>
        <end position="259"/>
    </location>
</feature>
<dbReference type="Gene3D" id="3.30.70.270">
    <property type="match status" value="1"/>
</dbReference>
<evidence type="ECO:0008006" key="6">
    <source>
        <dbReference type="Google" id="ProtNLM"/>
    </source>
</evidence>
<dbReference type="InterPro" id="IPR035965">
    <property type="entry name" value="PAS-like_dom_sf"/>
</dbReference>
<dbReference type="InterPro" id="IPR052163">
    <property type="entry name" value="DGC-Regulatory_Protein"/>
</dbReference>
<dbReference type="NCBIfam" id="TIGR00229">
    <property type="entry name" value="sensory_box"/>
    <property type="match status" value="1"/>
</dbReference>
<dbReference type="CDD" id="cd00130">
    <property type="entry name" value="PAS"/>
    <property type="match status" value="1"/>
</dbReference>
<dbReference type="Proteomes" id="UP000321337">
    <property type="component" value="Unassembled WGS sequence"/>
</dbReference>
<dbReference type="SMART" id="SM00267">
    <property type="entry name" value="GGDEF"/>
    <property type="match status" value="1"/>
</dbReference>
<dbReference type="PROSITE" id="PS50112">
    <property type="entry name" value="PAS"/>
    <property type="match status" value="1"/>
</dbReference>
<dbReference type="PANTHER" id="PTHR46663">
    <property type="entry name" value="DIGUANYLATE CYCLASE DGCT-RELATED"/>
    <property type="match status" value="1"/>
</dbReference>
<sequence length="436" mass="48667">MEVPVIRHTKEPSSFPYLCADTERALLLLDESGIIKYCSPGVANCFCVNPQAIIGQPVTGLLPGLPIGARFPGFSLACNTFHLEGKQWLAFSGQDNEGREFPLKAALVPLEIDGRPFFLLELRTQRALAGEDEKLQKFQEVSELSDDAVAVTTMEGLIEYVNPAFEELTGYRKDELVGRTHAILNSGVHEPAFFLEMWTTLRAGRSFRGQFVNRRQNGALFYEDKIIRPFYNASGKMSHFMASGRDVSEQVQIMHRLEHLANYDSLTGLPNRNLFLDRLQQAEARGSRNHDGFAIVLLDLDHFKAINDTLGHAVGDAVLQTTAFRIRQCLREGDTVARLGGDEFSLILTEVALRQDVMKVLEKIVALLGEPLIMDSQNIPVQASIGIAIYPEHGEDGQTLLKHADSAMYRVKTAGGNDYLIFERKEEGRPIYSLQK</sequence>
<reference evidence="4 5" key="1">
    <citation type="submission" date="2019-07" db="EMBL/GenBank/DDBJ databases">
        <title>Whole genome shotgun sequence of Thiobacillus plumbophilus NBRC 107929.</title>
        <authorList>
            <person name="Hosoyama A."/>
            <person name="Uohara A."/>
            <person name="Ohji S."/>
            <person name="Ichikawa N."/>
        </authorList>
    </citation>
    <scope>NUCLEOTIDE SEQUENCE [LARGE SCALE GENOMIC DNA]</scope>
    <source>
        <strain evidence="4 5">NBRC 107929</strain>
    </source>
</reference>
<evidence type="ECO:0000259" key="3">
    <source>
        <dbReference type="PROSITE" id="PS50887"/>
    </source>
</evidence>
<keyword evidence="5" id="KW-1185">Reference proteome</keyword>
<dbReference type="SMART" id="SM00091">
    <property type="entry name" value="PAS"/>
    <property type="match status" value="2"/>
</dbReference>
<evidence type="ECO:0000259" key="1">
    <source>
        <dbReference type="PROSITE" id="PS50112"/>
    </source>
</evidence>
<feature type="domain" description="GGDEF" evidence="3">
    <location>
        <begin position="291"/>
        <end position="424"/>
    </location>
</feature>
<evidence type="ECO:0000313" key="5">
    <source>
        <dbReference type="Proteomes" id="UP000321337"/>
    </source>
</evidence>
<dbReference type="FunFam" id="3.30.70.270:FF:000001">
    <property type="entry name" value="Diguanylate cyclase domain protein"/>
    <property type="match status" value="1"/>
</dbReference>
<feature type="domain" description="PAS" evidence="1">
    <location>
        <begin position="134"/>
        <end position="180"/>
    </location>
</feature>
<dbReference type="InterPro" id="IPR000014">
    <property type="entry name" value="PAS"/>
</dbReference>
<proteinExistence type="predicted"/>
<dbReference type="GO" id="GO:0003824">
    <property type="term" value="F:catalytic activity"/>
    <property type="evidence" value="ECO:0007669"/>
    <property type="project" value="UniProtKB-ARBA"/>
</dbReference>
<dbReference type="Pfam" id="PF13426">
    <property type="entry name" value="PAS_9"/>
    <property type="match status" value="2"/>
</dbReference>
<dbReference type="InterPro" id="IPR043128">
    <property type="entry name" value="Rev_trsase/Diguanyl_cyclase"/>
</dbReference>
<dbReference type="RefSeq" id="WP_147074645.1">
    <property type="nucleotide sequence ID" value="NZ_AP021884.1"/>
</dbReference>
<comment type="caution">
    <text evidence="4">The sequence shown here is derived from an EMBL/GenBank/DDBJ whole genome shotgun (WGS) entry which is preliminary data.</text>
</comment>
<dbReference type="InterPro" id="IPR000160">
    <property type="entry name" value="GGDEF_dom"/>
</dbReference>
<dbReference type="SUPFAM" id="SSF55073">
    <property type="entry name" value="Nucleotide cyclase"/>
    <property type="match status" value="1"/>
</dbReference>
<dbReference type="SMART" id="SM00086">
    <property type="entry name" value="PAC"/>
    <property type="match status" value="1"/>
</dbReference>
<dbReference type="InterPro" id="IPR001610">
    <property type="entry name" value="PAC"/>
</dbReference>
<organism evidence="4 5">
    <name type="scientific">Sulfuriferula plumbiphila</name>
    <dbReference type="NCBI Taxonomy" id="171865"/>
    <lineage>
        <taxon>Bacteria</taxon>
        <taxon>Pseudomonadati</taxon>
        <taxon>Pseudomonadota</taxon>
        <taxon>Betaproteobacteria</taxon>
        <taxon>Nitrosomonadales</taxon>
        <taxon>Sulfuricellaceae</taxon>
        <taxon>Sulfuriferula</taxon>
    </lineage>
</organism>
<dbReference type="Gene3D" id="3.30.450.20">
    <property type="entry name" value="PAS domain"/>
    <property type="match status" value="1"/>
</dbReference>